<keyword evidence="2" id="KW-0808">Transferase</keyword>
<evidence type="ECO:0000313" key="3">
    <source>
        <dbReference type="Proteomes" id="UP000660270"/>
    </source>
</evidence>
<dbReference type="Proteomes" id="UP000660270">
    <property type="component" value="Unassembled WGS sequence"/>
</dbReference>
<dbReference type="Pfam" id="PF05050">
    <property type="entry name" value="Methyltransf_21"/>
    <property type="match status" value="1"/>
</dbReference>
<dbReference type="InterPro" id="IPR053188">
    <property type="entry name" value="FkbM_Methyltransferase"/>
</dbReference>
<keyword evidence="2" id="KW-0489">Methyltransferase</keyword>
<dbReference type="PANTHER" id="PTHR36973">
    <property type="entry name" value="SLL1456 PROTEIN-RELATED"/>
    <property type="match status" value="1"/>
</dbReference>
<dbReference type="InterPro" id="IPR029063">
    <property type="entry name" value="SAM-dependent_MTases_sf"/>
</dbReference>
<gene>
    <name evidence="2" type="ORF">H6G43_18985</name>
</gene>
<dbReference type="GeneID" id="78219239"/>
<accession>A0ABR8IX98</accession>
<dbReference type="PANTHER" id="PTHR36973:SF4">
    <property type="entry name" value="NODULATION PROTEIN"/>
    <property type="match status" value="1"/>
</dbReference>
<dbReference type="RefSeq" id="WP_190387257.1">
    <property type="nucleotide sequence ID" value="NZ_JACJTM010000064.1"/>
</dbReference>
<feature type="domain" description="Methyltransferase FkbM" evidence="1">
    <location>
        <begin position="62"/>
        <end position="230"/>
    </location>
</feature>
<keyword evidence="3" id="KW-1185">Reference proteome</keyword>
<organism evidence="2 3">
    <name type="scientific">Aphanizomenon flos-aquae FACHB-1249</name>
    <dbReference type="NCBI Taxonomy" id="2692889"/>
    <lineage>
        <taxon>Bacteria</taxon>
        <taxon>Bacillati</taxon>
        <taxon>Cyanobacteriota</taxon>
        <taxon>Cyanophyceae</taxon>
        <taxon>Nostocales</taxon>
        <taxon>Aphanizomenonaceae</taxon>
        <taxon>Aphanizomenon</taxon>
    </lineage>
</organism>
<dbReference type="EMBL" id="JACJTM010000064">
    <property type="protein sequence ID" value="MBD2687250.1"/>
    <property type="molecule type" value="Genomic_DNA"/>
</dbReference>
<name>A0ABR8IX98_APHFL</name>
<protein>
    <submittedName>
        <fullName evidence="2">FkbM family methyltransferase</fullName>
    </submittedName>
</protein>
<comment type="caution">
    <text evidence="2">The sequence shown here is derived from an EMBL/GenBank/DDBJ whole genome shotgun (WGS) entry which is preliminary data.</text>
</comment>
<evidence type="ECO:0000313" key="2">
    <source>
        <dbReference type="EMBL" id="MBD2687250.1"/>
    </source>
</evidence>
<dbReference type="SUPFAM" id="SSF53335">
    <property type="entry name" value="S-adenosyl-L-methionine-dependent methyltransferases"/>
    <property type="match status" value="1"/>
</dbReference>
<evidence type="ECO:0000259" key="1">
    <source>
        <dbReference type="Pfam" id="PF05050"/>
    </source>
</evidence>
<dbReference type="GO" id="GO:0032259">
    <property type="term" value="P:methylation"/>
    <property type="evidence" value="ECO:0007669"/>
    <property type="project" value="UniProtKB-KW"/>
</dbReference>
<dbReference type="Gene3D" id="3.40.50.150">
    <property type="entry name" value="Vaccinia Virus protein VP39"/>
    <property type="match status" value="1"/>
</dbReference>
<dbReference type="NCBIfam" id="TIGR01444">
    <property type="entry name" value="fkbM_fam"/>
    <property type="match status" value="1"/>
</dbReference>
<proteinExistence type="predicted"/>
<sequence>MFEIFIPSVNFKQMKPVNFIKSLILRSLRLMGYELSKSEYVIRAERQKTLWLENYGIKTVIDIGANEGQFAKYINQILPKAMIYSFEPLPDCHEKLVANSSSIDKFQSFNIALGDSSGKININRSNFSQSSSLLPMKQLHEEAFPFSKGGSIQEIDICRLDEVANQMILEKPILIKMDVQGFEDKVISGGLETIKKADILIVELSLEILYENQLLFDDMHKILTDLGFKYQGNLGQIHSGVDGKVLQIDGIYVSSKSDI</sequence>
<dbReference type="InterPro" id="IPR006342">
    <property type="entry name" value="FkbM_mtfrase"/>
</dbReference>
<dbReference type="GO" id="GO:0008168">
    <property type="term" value="F:methyltransferase activity"/>
    <property type="evidence" value="ECO:0007669"/>
    <property type="project" value="UniProtKB-KW"/>
</dbReference>
<reference evidence="2 3" key="1">
    <citation type="journal article" date="2020" name="ISME J.">
        <title>Comparative genomics reveals insights into cyanobacterial evolution and habitat adaptation.</title>
        <authorList>
            <person name="Chen M.Y."/>
            <person name="Teng W.K."/>
            <person name="Zhao L."/>
            <person name="Hu C.X."/>
            <person name="Zhou Y.K."/>
            <person name="Han B.P."/>
            <person name="Song L.R."/>
            <person name="Shu W.S."/>
        </authorList>
    </citation>
    <scope>NUCLEOTIDE SEQUENCE [LARGE SCALE GENOMIC DNA]</scope>
    <source>
        <strain evidence="2 3">FACHB-1249</strain>
    </source>
</reference>